<keyword evidence="7 10" id="KW-0663">Pyridoxal phosphate</keyword>
<organism evidence="12">
    <name type="scientific">Sipha flava</name>
    <name type="common">yellow sugarcane aphid</name>
    <dbReference type="NCBI Taxonomy" id="143950"/>
    <lineage>
        <taxon>Eukaryota</taxon>
        <taxon>Metazoa</taxon>
        <taxon>Ecdysozoa</taxon>
        <taxon>Arthropoda</taxon>
        <taxon>Hexapoda</taxon>
        <taxon>Insecta</taxon>
        <taxon>Pterygota</taxon>
        <taxon>Neoptera</taxon>
        <taxon>Paraneoptera</taxon>
        <taxon>Hemiptera</taxon>
        <taxon>Sternorrhyncha</taxon>
        <taxon>Aphidomorpha</taxon>
        <taxon>Aphidoidea</taxon>
        <taxon>Aphididae</taxon>
        <taxon>Sipha</taxon>
    </lineage>
</organism>
<feature type="compositionally biased region" description="Polar residues" evidence="11">
    <location>
        <begin position="583"/>
        <end position="592"/>
    </location>
</feature>
<dbReference type="FunFam" id="3.40.640.10:FF:000025">
    <property type="entry name" value="Histidine decarboxylase"/>
    <property type="match status" value="1"/>
</dbReference>
<dbReference type="CDD" id="cd06450">
    <property type="entry name" value="DOPA_deC_like"/>
    <property type="match status" value="1"/>
</dbReference>
<evidence type="ECO:0000256" key="2">
    <source>
        <dbReference type="ARBA" id="ARBA00009533"/>
    </source>
</evidence>
<dbReference type="GO" id="GO:0042423">
    <property type="term" value="P:catecholamine biosynthetic process"/>
    <property type="evidence" value="ECO:0007669"/>
    <property type="project" value="UniProtKB-KW"/>
</dbReference>
<proteinExistence type="inferred from homology"/>
<reference evidence="14 15" key="2">
    <citation type="submission" date="2025-04" db="UniProtKB">
        <authorList>
            <consortium name="RefSeq"/>
        </authorList>
    </citation>
    <scope>IDENTIFICATION</scope>
    <source>
        <tissue evidence="14 15">Whole body</tissue>
    </source>
</reference>
<dbReference type="AlphaFoldDB" id="A0A2S2QJS0"/>
<dbReference type="InterPro" id="IPR002129">
    <property type="entry name" value="PyrdxlP-dep_de-COase"/>
</dbReference>
<dbReference type="GO" id="GO:0006548">
    <property type="term" value="P:L-histidine catabolic process"/>
    <property type="evidence" value="ECO:0007669"/>
    <property type="project" value="TreeGrafter"/>
</dbReference>
<dbReference type="InterPro" id="IPR015424">
    <property type="entry name" value="PyrdxlP-dep_Trfase"/>
</dbReference>
<dbReference type="EC" id="4.1.1.22" evidence="4"/>
<evidence type="ECO:0000313" key="15">
    <source>
        <dbReference type="RefSeq" id="XP_025421979.1"/>
    </source>
</evidence>
<evidence type="ECO:0000256" key="3">
    <source>
        <dbReference type="ARBA" id="ARBA00011738"/>
    </source>
</evidence>
<protein>
    <recommendedName>
        <fullName evidence="9">Histidine decarboxylase</fullName>
        <ecNumber evidence="4">4.1.1.22</ecNumber>
    </recommendedName>
</protein>
<dbReference type="GO" id="GO:0005737">
    <property type="term" value="C:cytoplasm"/>
    <property type="evidence" value="ECO:0007669"/>
    <property type="project" value="TreeGrafter"/>
</dbReference>
<accession>A0A2S2QJS0</accession>
<keyword evidence="6" id="KW-0210">Decarboxylase</keyword>
<dbReference type="GO" id="GO:0001694">
    <property type="term" value="P:histamine biosynthetic process"/>
    <property type="evidence" value="ECO:0007669"/>
    <property type="project" value="TreeGrafter"/>
</dbReference>
<keyword evidence="8" id="KW-0456">Lyase</keyword>
<dbReference type="RefSeq" id="XP_025421978.1">
    <property type="nucleotide sequence ID" value="XM_025566193.1"/>
</dbReference>
<dbReference type="SUPFAM" id="SSF53383">
    <property type="entry name" value="PLP-dependent transferases"/>
    <property type="match status" value="1"/>
</dbReference>
<comment type="similarity">
    <text evidence="2">Belongs to the group II decarboxylase family.</text>
</comment>
<dbReference type="GO" id="GO:0030170">
    <property type="term" value="F:pyridoxal phosphate binding"/>
    <property type="evidence" value="ECO:0007669"/>
    <property type="project" value="InterPro"/>
</dbReference>
<feature type="modified residue" description="N6-(pyridoxal phosphate)lysine" evidence="10">
    <location>
        <position position="304"/>
    </location>
</feature>
<comment type="cofactor">
    <cofactor evidence="1 10">
        <name>pyridoxal 5'-phosphate</name>
        <dbReference type="ChEBI" id="CHEBI:597326"/>
    </cofactor>
</comment>
<evidence type="ECO:0000313" key="14">
    <source>
        <dbReference type="RefSeq" id="XP_025421978.1"/>
    </source>
</evidence>
<dbReference type="InterPro" id="IPR015421">
    <property type="entry name" value="PyrdxlP-dep_Trfase_major"/>
</dbReference>
<dbReference type="Pfam" id="PF00282">
    <property type="entry name" value="Pyridoxal_deC"/>
    <property type="match status" value="1"/>
</dbReference>
<dbReference type="GO" id="GO:0004398">
    <property type="term" value="F:histidine decarboxylase activity"/>
    <property type="evidence" value="ECO:0007669"/>
    <property type="project" value="UniProtKB-EC"/>
</dbReference>
<dbReference type="Gene3D" id="3.90.1150.10">
    <property type="entry name" value="Aspartate Aminotransferase, domain 1"/>
    <property type="match status" value="1"/>
</dbReference>
<evidence type="ECO:0000256" key="6">
    <source>
        <dbReference type="ARBA" id="ARBA00022793"/>
    </source>
</evidence>
<keyword evidence="13" id="KW-1185">Reference proteome</keyword>
<dbReference type="PRINTS" id="PR00800">
    <property type="entry name" value="YHDCRBOXLASE"/>
</dbReference>
<evidence type="ECO:0000256" key="7">
    <source>
        <dbReference type="ARBA" id="ARBA00022898"/>
    </source>
</evidence>
<dbReference type="InterPro" id="IPR015422">
    <property type="entry name" value="PyrdxlP-dep_Trfase_small"/>
</dbReference>
<dbReference type="InterPro" id="IPR021115">
    <property type="entry name" value="Pyridoxal-P_BS"/>
</dbReference>
<dbReference type="Proteomes" id="UP000694846">
    <property type="component" value="Unplaced"/>
</dbReference>
<keyword evidence="5" id="KW-0127">Catecholamine biosynthesis</keyword>
<evidence type="ECO:0000313" key="12">
    <source>
        <dbReference type="EMBL" id="MBY77933.1"/>
    </source>
</evidence>
<dbReference type="Gene3D" id="3.40.640.10">
    <property type="entry name" value="Type I PLP-dependent aspartate aminotransferase-like (Major domain)"/>
    <property type="match status" value="1"/>
</dbReference>
<evidence type="ECO:0000256" key="4">
    <source>
        <dbReference type="ARBA" id="ARBA00012320"/>
    </source>
</evidence>
<dbReference type="OrthoDB" id="639767at2759"/>
<evidence type="ECO:0000313" key="13">
    <source>
        <dbReference type="Proteomes" id="UP000694846"/>
    </source>
</evidence>
<dbReference type="FunFam" id="1.20.1340.10:FF:000001">
    <property type="entry name" value="Histidine decarboxylase"/>
    <property type="match status" value="1"/>
</dbReference>
<dbReference type="PROSITE" id="PS00392">
    <property type="entry name" value="DDC_GAD_HDC_YDC"/>
    <property type="match status" value="1"/>
</dbReference>
<evidence type="ECO:0000256" key="1">
    <source>
        <dbReference type="ARBA" id="ARBA00001933"/>
    </source>
</evidence>
<feature type="region of interest" description="Disordered" evidence="11">
    <location>
        <begin position="578"/>
        <end position="639"/>
    </location>
</feature>
<feature type="compositionally biased region" description="Polar residues" evidence="11">
    <location>
        <begin position="623"/>
        <end position="639"/>
    </location>
</feature>
<name>A0A2S2QJS0_9HEMI</name>
<evidence type="ECO:0000256" key="11">
    <source>
        <dbReference type="SAM" id="MobiDB-lite"/>
    </source>
</evidence>
<dbReference type="RefSeq" id="XP_025421979.1">
    <property type="nucleotide sequence ID" value="XM_025566194.1"/>
</dbReference>
<evidence type="ECO:0000256" key="8">
    <source>
        <dbReference type="ARBA" id="ARBA00023239"/>
    </source>
</evidence>
<dbReference type="PANTHER" id="PTHR11999:SF68">
    <property type="entry name" value="HISTIDINE DECARBOXYLASE"/>
    <property type="match status" value="1"/>
</dbReference>
<sequence>MDFDEYRKRGKIMIDYIADYLETIRERRVYPNVHPGYLRNLTPDCAPVEPESWDHIMDDVENIIMPGITHWQSPQMHAYFPALNSFPSLLGDMLADAINCLGFTWASSPACTELEILVMNWLGKMIGLPEAFLHTHNESKGGGVIQTTSSEATFVCLLAARTQAIRRIQEINPELEDVDINSRLVAYCSDQAHSSVEKAGLIGLVKMRFIESDDSLSLRGAQLKEAIAIDKKQNLIPFFVCATLGTTGACAFDKLEELGPICHAEDIWFHVDAAYAGTAFICPEFRHWLSGVAYADSIAFNPSKWMMVHFDCTAMWVKNSECLHRTFNVDPLYLQHENSGLAIDYMHWQIPLSKRFRALKLWFVIRCFGIKGLQKHIRNGVHLANKFELLVLSDKRFEIPAARHLGLVVFRLCGENHLTERLLKRLNSRGRIHCVPASLKGKYVIRFTVTSQYTTISDITRDWAEIKATATEIINDEKSDSTYNKTKVSLAETRNWNNNFGASLLLANSPMSPKVVNGSFAALFDNGDDWSRKLLRSDMKDSSSMRRRIRGILMSGKQFSLDSRMDLVQGMVPATSKKATIAECSTSSSSTGNPENKDECDENEKNGEPRNQKSRNFRHTQHETNLTPLIEGNNSDQID</sequence>
<reference evidence="12" key="1">
    <citation type="submission" date="2018-04" db="EMBL/GenBank/DDBJ databases">
        <title>Transcriptome assembly of Sipha flava.</title>
        <authorList>
            <person name="Scully E.D."/>
            <person name="Geib S.M."/>
            <person name="Palmer N.A."/>
            <person name="Koch K."/>
            <person name="Bradshaw J."/>
            <person name="Heng-Moss T."/>
            <person name="Sarath G."/>
        </authorList>
    </citation>
    <scope>NUCLEOTIDE SEQUENCE</scope>
</reference>
<evidence type="ECO:0000256" key="9">
    <source>
        <dbReference type="ARBA" id="ARBA00039946"/>
    </source>
</evidence>
<dbReference type="InterPro" id="IPR010977">
    <property type="entry name" value="Aromatic_deC"/>
</dbReference>
<dbReference type="PANTHER" id="PTHR11999">
    <property type="entry name" value="GROUP II PYRIDOXAL-5-PHOSPHATE DECARBOXYLASE"/>
    <property type="match status" value="1"/>
</dbReference>
<gene>
    <name evidence="12" type="primary">Hdc_0</name>
    <name evidence="14 15" type="synonym">LOC112691791</name>
    <name evidence="12" type="ORF">g.139121</name>
</gene>
<dbReference type="FunFam" id="3.90.1150.10:FF:000018">
    <property type="entry name" value="Histidine decarboxylase"/>
    <property type="match status" value="1"/>
</dbReference>
<comment type="subunit">
    <text evidence="3">Homodimer.</text>
</comment>
<evidence type="ECO:0000256" key="10">
    <source>
        <dbReference type="PIRSR" id="PIRSR602129-50"/>
    </source>
</evidence>
<dbReference type="EMBL" id="GGMS01008730">
    <property type="protein sequence ID" value="MBY77933.1"/>
    <property type="molecule type" value="Transcribed_RNA"/>
</dbReference>
<dbReference type="Gene3D" id="1.20.1340.10">
    <property type="entry name" value="dopa decarboxylase, N-terminal domain"/>
    <property type="match status" value="1"/>
</dbReference>
<evidence type="ECO:0000256" key="5">
    <source>
        <dbReference type="ARBA" id="ARBA00022584"/>
    </source>
</evidence>